<reference evidence="2 3" key="1">
    <citation type="journal article" date="2022" name="G3 (Bethesda)">
        <title>Enemy or ally: a genomic approach to elucidate the lifestyle of Phyllosticta citrichinaensis.</title>
        <authorList>
            <person name="Buijs V.A."/>
            <person name="Groenewald J.Z."/>
            <person name="Haridas S."/>
            <person name="LaButti K.M."/>
            <person name="Lipzen A."/>
            <person name="Martin F.M."/>
            <person name="Barry K."/>
            <person name="Grigoriev I.V."/>
            <person name="Crous P.W."/>
            <person name="Seidl M.F."/>
        </authorList>
    </citation>
    <scope>NUCLEOTIDE SEQUENCE [LARGE SCALE GENOMIC DNA]</scope>
    <source>
        <strain evidence="2 3">CBS 129764</strain>
    </source>
</reference>
<gene>
    <name evidence="2" type="ORF">IWX90DRAFT_152512</name>
</gene>
<keyword evidence="1" id="KW-0732">Signal</keyword>
<accession>A0ABR1XZH0</accession>
<dbReference type="EMBL" id="JBBWUH010000003">
    <property type="protein sequence ID" value="KAK8173720.1"/>
    <property type="molecule type" value="Genomic_DNA"/>
</dbReference>
<evidence type="ECO:0000313" key="3">
    <source>
        <dbReference type="Proteomes" id="UP001456524"/>
    </source>
</evidence>
<keyword evidence="3" id="KW-1185">Reference proteome</keyword>
<dbReference type="Proteomes" id="UP001456524">
    <property type="component" value="Unassembled WGS sequence"/>
</dbReference>
<feature type="chain" id="PRO_5047286527" description="Secreted protein" evidence="1">
    <location>
        <begin position="20"/>
        <end position="72"/>
    </location>
</feature>
<evidence type="ECO:0000313" key="2">
    <source>
        <dbReference type="EMBL" id="KAK8173720.1"/>
    </source>
</evidence>
<evidence type="ECO:0000256" key="1">
    <source>
        <dbReference type="SAM" id="SignalP"/>
    </source>
</evidence>
<proteinExistence type="predicted"/>
<comment type="caution">
    <text evidence="2">The sequence shown here is derived from an EMBL/GenBank/DDBJ whole genome shotgun (WGS) entry which is preliminary data.</text>
</comment>
<organism evidence="2 3">
    <name type="scientific">Phyllosticta citrichinensis</name>
    <dbReference type="NCBI Taxonomy" id="1130410"/>
    <lineage>
        <taxon>Eukaryota</taxon>
        <taxon>Fungi</taxon>
        <taxon>Dikarya</taxon>
        <taxon>Ascomycota</taxon>
        <taxon>Pezizomycotina</taxon>
        <taxon>Dothideomycetes</taxon>
        <taxon>Dothideomycetes incertae sedis</taxon>
        <taxon>Botryosphaeriales</taxon>
        <taxon>Phyllostictaceae</taxon>
        <taxon>Phyllosticta</taxon>
    </lineage>
</organism>
<name>A0ABR1XZH0_9PEZI</name>
<protein>
    <recommendedName>
        <fullName evidence="4">Secreted protein</fullName>
    </recommendedName>
</protein>
<sequence>MAFGLSPCALLWLAWHSFASRYESRARSTSMSFLASPFSHCLNRADFRLPLVSCCFCSTLKTRMQTLVCFPR</sequence>
<feature type="signal peptide" evidence="1">
    <location>
        <begin position="1"/>
        <end position="19"/>
    </location>
</feature>
<evidence type="ECO:0008006" key="4">
    <source>
        <dbReference type="Google" id="ProtNLM"/>
    </source>
</evidence>